<name>A0AC34GZ81_9BILA</name>
<protein>
    <submittedName>
        <fullName evidence="2">Uncharacterized protein</fullName>
    </submittedName>
</protein>
<evidence type="ECO:0000313" key="1">
    <source>
        <dbReference type="Proteomes" id="UP000887579"/>
    </source>
</evidence>
<sequence length="677" mass="77975">MESGTHVSTASGRNRKMASINEMLDDITDGIFQTEPFDQRTEVVVDSSLNYGLDLYRIVTGNETFDNRNTVQSDGLQFVEQRNDNNEEEEIEENSISPEMNTFNQFFNEAVAELQNNKKDVNSEKRMPSVNEEERSSSRRSDGHFSLRRIEAEFSKSDIKLKLLESIKAIGNEKGWYKKVDNFTAKLMNDNITAGKDIPFQEYVEQVSDYCLKTMPRLVGDKIKTEVKEFVTQFSKPFDEIYKEAVAEAASITPEELKKMREYVVKSAPLKPEIVYIGGPAISFEVSTQTKPMINESSSQTIEGLGSFDDKDFESIVKNHTVEVQMAIPSSTDYHSEEEPGTMSAEAEATLITKLETEVERQKRIKEDMRQALNPKLGLLLNQTYPDHREIIKKLKHLTEFDLEVFEDFIIQQQKIDKTLPPPEILTLKWNEKMYKFVTSWTWISPTADEKLPPEQRRKRVQKNEKAYLYIPPPSPSSLIKRTKPDFSEFECLFPIVKRRFGILEEYPTAPGKKKPRYDNDSDKDVDSDNDDDEDKNDEKQLKVVQDSDSSFSTDSDDDDDRSSVDSFELEFPHLFGRNKKRRKNKDDAIQANSEVSKVVKEKKPTEIPMEKESTSEVTAPEVQVDVEEIMEEEENGENGENDYNGIESCDEDELWDDFIPERVFAEKCPYSNSYNL</sequence>
<proteinExistence type="predicted"/>
<dbReference type="WBParaSite" id="ES5_v2.g9918.t1">
    <property type="protein sequence ID" value="ES5_v2.g9918.t1"/>
    <property type="gene ID" value="ES5_v2.g9918"/>
</dbReference>
<organism evidence="1 2">
    <name type="scientific">Panagrolaimus sp. ES5</name>
    <dbReference type="NCBI Taxonomy" id="591445"/>
    <lineage>
        <taxon>Eukaryota</taxon>
        <taxon>Metazoa</taxon>
        <taxon>Ecdysozoa</taxon>
        <taxon>Nematoda</taxon>
        <taxon>Chromadorea</taxon>
        <taxon>Rhabditida</taxon>
        <taxon>Tylenchina</taxon>
        <taxon>Panagrolaimomorpha</taxon>
        <taxon>Panagrolaimoidea</taxon>
        <taxon>Panagrolaimidae</taxon>
        <taxon>Panagrolaimus</taxon>
    </lineage>
</organism>
<reference evidence="2" key="1">
    <citation type="submission" date="2022-11" db="UniProtKB">
        <authorList>
            <consortium name="WormBaseParasite"/>
        </authorList>
    </citation>
    <scope>IDENTIFICATION</scope>
</reference>
<accession>A0AC34GZ81</accession>
<dbReference type="Proteomes" id="UP000887579">
    <property type="component" value="Unplaced"/>
</dbReference>
<evidence type="ECO:0000313" key="2">
    <source>
        <dbReference type="WBParaSite" id="ES5_v2.g9918.t1"/>
    </source>
</evidence>